<dbReference type="SUPFAM" id="SSF54631">
    <property type="entry name" value="CBS-domain pair"/>
    <property type="match status" value="1"/>
</dbReference>
<gene>
    <name evidence="4" type="ORF">A2Y64_04180</name>
</gene>
<feature type="domain" description="CBS" evidence="3">
    <location>
        <begin position="94"/>
        <end position="151"/>
    </location>
</feature>
<evidence type="ECO:0000256" key="1">
    <source>
        <dbReference type="ARBA" id="ARBA00023122"/>
    </source>
</evidence>
<evidence type="ECO:0000259" key="3">
    <source>
        <dbReference type="PROSITE" id="PS51371"/>
    </source>
</evidence>
<evidence type="ECO:0000313" key="5">
    <source>
        <dbReference type="Proteomes" id="UP000177187"/>
    </source>
</evidence>
<accession>A0A1F5FH73</accession>
<sequence>MRDFMVTDVITCRRGDKLREVAALFATSTISGVPVVNREGKLYGVITKLNLLGYILPEYLELFADIDFIQDFSTLQSYNMDALEADLLLAEDVMNMEPLKVSPETTLLKCAALLTKYRPDILCVVDDSGKLLGVITATDIARAFFGKYAGSGGTPPR</sequence>
<evidence type="ECO:0000256" key="2">
    <source>
        <dbReference type="PROSITE-ProRule" id="PRU00703"/>
    </source>
</evidence>
<name>A0A1F5FH73_9BACT</name>
<dbReference type="AlphaFoldDB" id="A0A1F5FH73"/>
<dbReference type="Pfam" id="PF00571">
    <property type="entry name" value="CBS"/>
    <property type="match status" value="2"/>
</dbReference>
<protein>
    <recommendedName>
        <fullName evidence="3">CBS domain-containing protein</fullName>
    </recommendedName>
</protein>
<keyword evidence="1 2" id="KW-0129">CBS domain</keyword>
<organism evidence="4 5">
    <name type="scientific">Candidatus Coatesbacteria bacterium RBG_13_66_14</name>
    <dbReference type="NCBI Taxonomy" id="1817816"/>
    <lineage>
        <taxon>Bacteria</taxon>
        <taxon>Candidatus Coatesiibacteriota</taxon>
    </lineage>
</organism>
<dbReference type="Proteomes" id="UP000177187">
    <property type="component" value="Unassembled WGS sequence"/>
</dbReference>
<dbReference type="PROSITE" id="PS51371">
    <property type="entry name" value="CBS"/>
    <property type="match status" value="2"/>
</dbReference>
<proteinExistence type="predicted"/>
<dbReference type="EMBL" id="MFAF01000017">
    <property type="protein sequence ID" value="OGD79005.1"/>
    <property type="molecule type" value="Genomic_DNA"/>
</dbReference>
<reference evidence="4 5" key="1">
    <citation type="journal article" date="2016" name="Nat. Commun.">
        <title>Thousands of microbial genomes shed light on interconnected biogeochemical processes in an aquifer system.</title>
        <authorList>
            <person name="Anantharaman K."/>
            <person name="Brown C.T."/>
            <person name="Hug L.A."/>
            <person name="Sharon I."/>
            <person name="Castelle C.J."/>
            <person name="Probst A.J."/>
            <person name="Thomas B.C."/>
            <person name="Singh A."/>
            <person name="Wilkins M.J."/>
            <person name="Karaoz U."/>
            <person name="Brodie E.L."/>
            <person name="Williams K.H."/>
            <person name="Hubbard S.S."/>
            <person name="Banfield J.F."/>
        </authorList>
    </citation>
    <scope>NUCLEOTIDE SEQUENCE [LARGE SCALE GENOMIC DNA]</scope>
</reference>
<dbReference type="STRING" id="1817816.A2Y64_04180"/>
<dbReference type="SMART" id="SM00116">
    <property type="entry name" value="CBS"/>
    <property type="match status" value="2"/>
</dbReference>
<dbReference type="InterPro" id="IPR051257">
    <property type="entry name" value="Diverse_CBS-Domain"/>
</dbReference>
<dbReference type="InterPro" id="IPR046342">
    <property type="entry name" value="CBS_dom_sf"/>
</dbReference>
<dbReference type="PANTHER" id="PTHR43080">
    <property type="entry name" value="CBS DOMAIN-CONTAINING PROTEIN CBSX3, MITOCHONDRIAL"/>
    <property type="match status" value="1"/>
</dbReference>
<comment type="caution">
    <text evidence="4">The sequence shown here is derived from an EMBL/GenBank/DDBJ whole genome shotgun (WGS) entry which is preliminary data.</text>
</comment>
<dbReference type="Gene3D" id="3.10.580.10">
    <property type="entry name" value="CBS-domain"/>
    <property type="match status" value="1"/>
</dbReference>
<dbReference type="InterPro" id="IPR000644">
    <property type="entry name" value="CBS_dom"/>
</dbReference>
<evidence type="ECO:0000313" key="4">
    <source>
        <dbReference type="EMBL" id="OGD79005.1"/>
    </source>
</evidence>
<dbReference type="PANTHER" id="PTHR43080:SF2">
    <property type="entry name" value="CBS DOMAIN-CONTAINING PROTEIN"/>
    <property type="match status" value="1"/>
</dbReference>
<feature type="domain" description="CBS" evidence="3">
    <location>
        <begin position="5"/>
        <end position="62"/>
    </location>
</feature>